<evidence type="ECO:0000313" key="2">
    <source>
        <dbReference type="Proteomes" id="UP001157974"/>
    </source>
</evidence>
<dbReference type="EMBL" id="JAMWBK010000010">
    <property type="protein sequence ID" value="KAJ8901749.1"/>
    <property type="molecule type" value="Genomic_DNA"/>
</dbReference>
<dbReference type="PANTHER" id="PTHR40861">
    <property type="entry name" value="DUF2183 DOMAIN-CONTAINING PROTEIN"/>
    <property type="match status" value="1"/>
</dbReference>
<dbReference type="AlphaFoldDB" id="A0AAV8UIC2"/>
<comment type="caution">
    <text evidence="1">The sequence shown here is derived from an EMBL/GenBank/DDBJ whole genome shotgun (WGS) entry which is preliminary data.</text>
</comment>
<evidence type="ECO:0008006" key="3">
    <source>
        <dbReference type="Google" id="ProtNLM"/>
    </source>
</evidence>
<dbReference type="PANTHER" id="PTHR40861:SF1">
    <property type="entry name" value="PHOSPHATIDATE PHOSPHATASE APP1 CATALYTIC DOMAIN-CONTAINING PROTEIN"/>
    <property type="match status" value="1"/>
</dbReference>
<accession>A0AAV8UIC2</accession>
<proteinExistence type="predicted"/>
<name>A0AAV8UIC2_9RHOD</name>
<evidence type="ECO:0000313" key="1">
    <source>
        <dbReference type="EMBL" id="KAJ8901749.1"/>
    </source>
</evidence>
<dbReference type="Proteomes" id="UP001157974">
    <property type="component" value="Unassembled WGS sequence"/>
</dbReference>
<gene>
    <name evidence="1" type="ORF">NDN08_003955</name>
</gene>
<keyword evidence="2" id="KW-1185">Reference proteome</keyword>
<reference evidence="1 2" key="1">
    <citation type="journal article" date="2023" name="Nat. Commun.">
        <title>Origin of minicircular mitochondrial genomes in red algae.</title>
        <authorList>
            <person name="Lee Y."/>
            <person name="Cho C.H."/>
            <person name="Lee Y.M."/>
            <person name="Park S.I."/>
            <person name="Yang J.H."/>
            <person name="West J.A."/>
            <person name="Bhattacharya D."/>
            <person name="Yoon H.S."/>
        </authorList>
    </citation>
    <scope>NUCLEOTIDE SEQUENCE [LARGE SCALE GENOMIC DNA]</scope>
    <source>
        <strain evidence="1 2">CCMP1338</strain>
        <tissue evidence="1">Whole cell</tissue>
    </source>
</reference>
<organism evidence="1 2">
    <name type="scientific">Rhodosorus marinus</name>
    <dbReference type="NCBI Taxonomy" id="101924"/>
    <lineage>
        <taxon>Eukaryota</taxon>
        <taxon>Rhodophyta</taxon>
        <taxon>Stylonematophyceae</taxon>
        <taxon>Stylonematales</taxon>
        <taxon>Stylonemataceae</taxon>
        <taxon>Rhodosorus</taxon>
    </lineage>
</organism>
<protein>
    <recommendedName>
        <fullName evidence="3">Phosphatidate phosphatase APP1 catalytic domain-containing protein</fullName>
    </recommendedName>
</protein>
<sequence>MSGRSPMDTGRWRKHYVKDRILEEWMAGNETDSNGKDVIKVISDIDDTICCSGGQNFLWLPISGGIDQRFYHGVAYPGAYQFGLELARSCDSEYSPLRVSVATARPKELEPILGLNEDHRVAVGYRRCGELNGLHDWGLGERLYGCIIDWLFLPRTGHTKYENIINLSRQVDPGVKFVFIGDTGQYDPVAGMRLLQDLPERMRALFLHVVHTEEEVAEARVRGRPIIYFRTYVGAAVKAWQHRLLCRKAMLNVCDAACREFTELGLRFQSVQGQELLRDLKRCWMLLHEERSKLTSMNGATSVRR</sequence>